<sequence length="301" mass="34050">MSRQGDRPHRRRRSPHDLQVGSSSAEPHKSMEDFERRIDQITGELDRLGVNDRDPRKNTERREKSQELEAAVQSYVHHLQDSQSPPREGDPARRGAVAAQGGQMSTDALGGDHTWSERELQDHVHKIHSELASLKRVQDDITAKVRPKKKTPAKDEPQRTDPVGSEPRNASRSPLTEHPFVSRLDADDDNVEDEESLDRLDRNLFGRRRSLGFPALPGEPKDTIRQEIAELIERLERSHPDAQGRLALQEALARKVRLCSPSRASDHLSSCRAPSSSHFTGTRPRDASVERRGPARFVEIR</sequence>
<feature type="compositionally biased region" description="Basic and acidic residues" evidence="1">
    <location>
        <begin position="114"/>
        <end position="129"/>
    </location>
</feature>
<feature type="compositionally biased region" description="Low complexity" evidence="1">
    <location>
        <begin position="94"/>
        <end position="103"/>
    </location>
</feature>
<feature type="region of interest" description="Disordered" evidence="1">
    <location>
        <begin position="261"/>
        <end position="301"/>
    </location>
</feature>
<gene>
    <name evidence="2" type="ORF">DMC30DRAFT_390346</name>
</gene>
<reference evidence="2 3" key="1">
    <citation type="submission" date="2019-03" db="EMBL/GenBank/DDBJ databases">
        <title>Rhodosporidium diobovatum UCD-FST 08-225 genome sequencing, assembly, and annotation.</title>
        <authorList>
            <person name="Fakankun I.U."/>
            <person name="Fristensky B."/>
            <person name="Levin D.B."/>
        </authorList>
    </citation>
    <scope>NUCLEOTIDE SEQUENCE [LARGE SCALE GENOMIC DNA]</scope>
    <source>
        <strain evidence="2 3">UCD-FST 08-225</strain>
    </source>
</reference>
<feature type="compositionally biased region" description="Acidic residues" evidence="1">
    <location>
        <begin position="186"/>
        <end position="196"/>
    </location>
</feature>
<feature type="region of interest" description="Disordered" evidence="1">
    <location>
        <begin position="1"/>
        <end position="196"/>
    </location>
</feature>
<organism evidence="2 3">
    <name type="scientific">Rhodotorula diobovata</name>
    <dbReference type="NCBI Taxonomy" id="5288"/>
    <lineage>
        <taxon>Eukaryota</taxon>
        <taxon>Fungi</taxon>
        <taxon>Dikarya</taxon>
        <taxon>Basidiomycota</taxon>
        <taxon>Pucciniomycotina</taxon>
        <taxon>Microbotryomycetes</taxon>
        <taxon>Sporidiobolales</taxon>
        <taxon>Sporidiobolaceae</taxon>
        <taxon>Rhodotorula</taxon>
    </lineage>
</organism>
<dbReference type="EMBL" id="SOZI01000015">
    <property type="protein sequence ID" value="TNY23104.1"/>
    <property type="molecule type" value="Genomic_DNA"/>
</dbReference>
<comment type="caution">
    <text evidence="2">The sequence shown here is derived from an EMBL/GenBank/DDBJ whole genome shotgun (WGS) entry which is preliminary data.</text>
</comment>
<proteinExistence type="predicted"/>
<feature type="compositionally biased region" description="Basic and acidic residues" evidence="1">
    <location>
        <begin position="283"/>
        <end position="301"/>
    </location>
</feature>
<accession>A0A5C5G454</accession>
<dbReference type="Proteomes" id="UP000311382">
    <property type="component" value="Unassembled WGS sequence"/>
</dbReference>
<keyword evidence="3" id="KW-1185">Reference proteome</keyword>
<evidence type="ECO:0000313" key="2">
    <source>
        <dbReference type="EMBL" id="TNY23104.1"/>
    </source>
</evidence>
<protein>
    <submittedName>
        <fullName evidence="2">Uncharacterized protein</fullName>
    </submittedName>
</protein>
<evidence type="ECO:0000313" key="3">
    <source>
        <dbReference type="Proteomes" id="UP000311382"/>
    </source>
</evidence>
<dbReference type="AlphaFoldDB" id="A0A5C5G454"/>
<name>A0A5C5G454_9BASI</name>
<evidence type="ECO:0000256" key="1">
    <source>
        <dbReference type="SAM" id="MobiDB-lite"/>
    </source>
</evidence>
<feature type="compositionally biased region" description="Basic and acidic residues" evidence="1">
    <location>
        <begin position="26"/>
        <end position="67"/>
    </location>
</feature>